<accession>A0A9X3MXU7</accession>
<sequence length="209" mass="21656">MLRAALNDLELEKLVEQTAEVMRNGGVALVPTDTVYGLACDPRHPGAAAEIFRLKDRPADVRLPVIVTGLAQAATLGVEWTAAAAALADAFWPGPLTIAVGVDPEATDWLSGRVEIGLRAPASDLALGLAETLGPFLMTSANRHRHDTPGTLDEALGELAGQPGIAVDGGPLSVVSSTLVNVNLPVPIIEREAAVPAADVERVLARVSA</sequence>
<protein>
    <recommendedName>
        <fullName evidence="10">L-threonylcarbamoyladenylate synthase</fullName>
        <ecNumber evidence="3">2.7.7.87</ecNumber>
    </recommendedName>
    <alternativeName>
        <fullName evidence="10">L-threonylcarbamoyladenylate synthase</fullName>
    </alternativeName>
</protein>
<evidence type="ECO:0000256" key="5">
    <source>
        <dbReference type="ARBA" id="ARBA00022679"/>
    </source>
</evidence>
<feature type="domain" description="YrdC-like" evidence="12">
    <location>
        <begin position="12"/>
        <end position="195"/>
    </location>
</feature>
<dbReference type="InterPro" id="IPR006070">
    <property type="entry name" value="Sua5-like_dom"/>
</dbReference>
<evidence type="ECO:0000256" key="10">
    <source>
        <dbReference type="ARBA" id="ARBA00029774"/>
    </source>
</evidence>
<reference evidence="13" key="1">
    <citation type="submission" date="2022-10" db="EMBL/GenBank/DDBJ databases">
        <title>The WGS of Solirubrobacter ginsenosidimutans DSM 21036.</title>
        <authorList>
            <person name="Jiang Z."/>
        </authorList>
    </citation>
    <scope>NUCLEOTIDE SEQUENCE</scope>
    <source>
        <strain evidence="13">DSM 21036</strain>
    </source>
</reference>
<organism evidence="13 14">
    <name type="scientific">Solirubrobacter ginsenosidimutans</name>
    <dbReference type="NCBI Taxonomy" id="490573"/>
    <lineage>
        <taxon>Bacteria</taxon>
        <taxon>Bacillati</taxon>
        <taxon>Actinomycetota</taxon>
        <taxon>Thermoleophilia</taxon>
        <taxon>Solirubrobacterales</taxon>
        <taxon>Solirubrobacteraceae</taxon>
        <taxon>Solirubrobacter</taxon>
    </lineage>
</organism>
<dbReference type="Gene3D" id="3.90.870.10">
    <property type="entry name" value="DHBP synthase"/>
    <property type="match status" value="1"/>
</dbReference>
<dbReference type="InterPro" id="IPR050156">
    <property type="entry name" value="TC-AMP_synthase_SUA5"/>
</dbReference>
<dbReference type="GO" id="GO:0005737">
    <property type="term" value="C:cytoplasm"/>
    <property type="evidence" value="ECO:0007669"/>
    <property type="project" value="UniProtKB-SubCell"/>
</dbReference>
<keyword evidence="4" id="KW-0963">Cytoplasm</keyword>
<dbReference type="PROSITE" id="PS51163">
    <property type="entry name" value="YRDC"/>
    <property type="match status" value="1"/>
</dbReference>
<comment type="subcellular location">
    <subcellularLocation>
        <location evidence="1">Cytoplasm</location>
    </subcellularLocation>
</comment>
<keyword evidence="5" id="KW-0808">Transferase</keyword>
<evidence type="ECO:0000259" key="12">
    <source>
        <dbReference type="PROSITE" id="PS51163"/>
    </source>
</evidence>
<evidence type="ECO:0000256" key="3">
    <source>
        <dbReference type="ARBA" id="ARBA00012584"/>
    </source>
</evidence>
<keyword evidence="9" id="KW-0067">ATP-binding</keyword>
<gene>
    <name evidence="13" type="ORF">OM076_30110</name>
</gene>
<evidence type="ECO:0000256" key="2">
    <source>
        <dbReference type="ARBA" id="ARBA00007663"/>
    </source>
</evidence>
<keyword evidence="6" id="KW-0819">tRNA processing</keyword>
<dbReference type="Proteomes" id="UP001149140">
    <property type="component" value="Unassembled WGS sequence"/>
</dbReference>
<dbReference type="RefSeq" id="WP_270043817.1">
    <property type="nucleotide sequence ID" value="NZ_JAPDOD010000035.1"/>
</dbReference>
<dbReference type="PANTHER" id="PTHR17490">
    <property type="entry name" value="SUA5"/>
    <property type="match status" value="1"/>
</dbReference>
<dbReference type="GO" id="GO:0005524">
    <property type="term" value="F:ATP binding"/>
    <property type="evidence" value="ECO:0007669"/>
    <property type="project" value="UniProtKB-KW"/>
</dbReference>
<evidence type="ECO:0000256" key="1">
    <source>
        <dbReference type="ARBA" id="ARBA00004496"/>
    </source>
</evidence>
<dbReference type="SUPFAM" id="SSF55821">
    <property type="entry name" value="YrdC/RibB"/>
    <property type="match status" value="1"/>
</dbReference>
<dbReference type="GO" id="GO:0061710">
    <property type="term" value="F:L-threonylcarbamoyladenylate synthase"/>
    <property type="evidence" value="ECO:0007669"/>
    <property type="project" value="UniProtKB-EC"/>
</dbReference>
<dbReference type="AlphaFoldDB" id="A0A9X3MXU7"/>
<dbReference type="GO" id="GO:0000049">
    <property type="term" value="F:tRNA binding"/>
    <property type="evidence" value="ECO:0007669"/>
    <property type="project" value="TreeGrafter"/>
</dbReference>
<dbReference type="Pfam" id="PF01300">
    <property type="entry name" value="Sua5_yciO_yrdC"/>
    <property type="match status" value="1"/>
</dbReference>
<evidence type="ECO:0000256" key="9">
    <source>
        <dbReference type="ARBA" id="ARBA00022840"/>
    </source>
</evidence>
<dbReference type="EMBL" id="JAPDOD010000035">
    <property type="protein sequence ID" value="MDA0164562.1"/>
    <property type="molecule type" value="Genomic_DNA"/>
</dbReference>
<evidence type="ECO:0000256" key="6">
    <source>
        <dbReference type="ARBA" id="ARBA00022694"/>
    </source>
</evidence>
<comment type="similarity">
    <text evidence="2">Belongs to the SUA5 family.</text>
</comment>
<dbReference type="EC" id="2.7.7.87" evidence="3"/>
<evidence type="ECO:0000313" key="13">
    <source>
        <dbReference type="EMBL" id="MDA0164562.1"/>
    </source>
</evidence>
<name>A0A9X3MXU7_9ACTN</name>
<keyword evidence="8" id="KW-0547">Nucleotide-binding</keyword>
<comment type="caution">
    <text evidence="13">The sequence shown here is derived from an EMBL/GenBank/DDBJ whole genome shotgun (WGS) entry which is preliminary data.</text>
</comment>
<keyword evidence="7" id="KW-0548">Nucleotidyltransferase</keyword>
<evidence type="ECO:0000313" key="14">
    <source>
        <dbReference type="Proteomes" id="UP001149140"/>
    </source>
</evidence>
<dbReference type="GO" id="GO:0006450">
    <property type="term" value="P:regulation of translational fidelity"/>
    <property type="evidence" value="ECO:0007669"/>
    <property type="project" value="TreeGrafter"/>
</dbReference>
<dbReference type="GO" id="GO:0008033">
    <property type="term" value="P:tRNA processing"/>
    <property type="evidence" value="ECO:0007669"/>
    <property type="project" value="UniProtKB-KW"/>
</dbReference>
<evidence type="ECO:0000256" key="8">
    <source>
        <dbReference type="ARBA" id="ARBA00022741"/>
    </source>
</evidence>
<keyword evidence="14" id="KW-1185">Reference proteome</keyword>
<evidence type="ECO:0000256" key="7">
    <source>
        <dbReference type="ARBA" id="ARBA00022695"/>
    </source>
</evidence>
<proteinExistence type="inferred from homology"/>
<evidence type="ECO:0000256" key="11">
    <source>
        <dbReference type="ARBA" id="ARBA00048366"/>
    </source>
</evidence>
<comment type="catalytic activity">
    <reaction evidence="11">
        <text>L-threonine + hydrogencarbonate + ATP = L-threonylcarbamoyladenylate + diphosphate + H2O</text>
        <dbReference type="Rhea" id="RHEA:36407"/>
        <dbReference type="ChEBI" id="CHEBI:15377"/>
        <dbReference type="ChEBI" id="CHEBI:17544"/>
        <dbReference type="ChEBI" id="CHEBI:30616"/>
        <dbReference type="ChEBI" id="CHEBI:33019"/>
        <dbReference type="ChEBI" id="CHEBI:57926"/>
        <dbReference type="ChEBI" id="CHEBI:73682"/>
        <dbReference type="EC" id="2.7.7.87"/>
    </reaction>
</comment>
<dbReference type="GO" id="GO:0003725">
    <property type="term" value="F:double-stranded RNA binding"/>
    <property type="evidence" value="ECO:0007669"/>
    <property type="project" value="InterPro"/>
</dbReference>
<evidence type="ECO:0000256" key="4">
    <source>
        <dbReference type="ARBA" id="ARBA00022490"/>
    </source>
</evidence>
<dbReference type="PANTHER" id="PTHR17490:SF16">
    <property type="entry name" value="THREONYLCARBAMOYL-AMP SYNTHASE"/>
    <property type="match status" value="1"/>
</dbReference>
<dbReference type="InterPro" id="IPR017945">
    <property type="entry name" value="DHBP_synth_RibB-like_a/b_dom"/>
</dbReference>